<feature type="region of interest" description="Disordered" evidence="1">
    <location>
        <begin position="273"/>
        <end position="301"/>
    </location>
</feature>
<dbReference type="Gramene" id="PNT65668">
    <property type="protein sequence ID" value="PNT65668"/>
    <property type="gene ID" value="BRADI_3g00513v3"/>
</dbReference>
<name>A0A2K2CUG5_BRADI</name>
<sequence length="301" mass="31411">MREEPSLEEGSDKVLSSDGMGDGDGGDNGGKSSWDSRDGDDGSGGSSGCFDGGKGDGGVDSNDGGDGEDHSEGHSAIAGWAASLPVPDDLKVPPGFSPCAPAAALAAPLAPTPSVVATERELGDILSTVETTGLLLERLVATLTEHAERLRELGRSVKALQKATTEEDLGPKEILQVFGFVALCEAYLCIAPSTSPPSPNLPCPTLPSHVDQPAAAHRQATFFLAVAPSSSPRYYRRGCSQILEPVASFTRAYLLLLACCQLPARPSVLLLPKSPGSRSGGREIRKRPGQHLPSRDRLMQC</sequence>
<dbReference type="Proteomes" id="UP000008810">
    <property type="component" value="Chromosome 3"/>
</dbReference>
<dbReference type="EnsemblPlants" id="PNT65668">
    <property type="protein sequence ID" value="PNT65668"/>
    <property type="gene ID" value="BRADI_3g00513v3"/>
</dbReference>
<reference evidence="3" key="3">
    <citation type="submission" date="2018-08" db="UniProtKB">
        <authorList>
            <consortium name="EnsemblPlants"/>
        </authorList>
    </citation>
    <scope>IDENTIFICATION</scope>
    <source>
        <strain evidence="3">cv. Bd21</strain>
    </source>
</reference>
<keyword evidence="4" id="KW-1185">Reference proteome</keyword>
<reference evidence="2" key="2">
    <citation type="submission" date="2017-06" db="EMBL/GenBank/DDBJ databases">
        <title>WGS assembly of Brachypodium distachyon.</title>
        <authorList>
            <consortium name="The International Brachypodium Initiative"/>
            <person name="Lucas S."/>
            <person name="Harmon-Smith M."/>
            <person name="Lail K."/>
            <person name="Tice H."/>
            <person name="Grimwood J."/>
            <person name="Bruce D."/>
            <person name="Barry K."/>
            <person name="Shu S."/>
            <person name="Lindquist E."/>
            <person name="Wang M."/>
            <person name="Pitluck S."/>
            <person name="Vogel J.P."/>
            <person name="Garvin D.F."/>
            <person name="Mockler T.C."/>
            <person name="Schmutz J."/>
            <person name="Rokhsar D."/>
            <person name="Bevan M.W."/>
        </authorList>
    </citation>
    <scope>NUCLEOTIDE SEQUENCE</scope>
    <source>
        <strain evidence="2">Bd21</strain>
    </source>
</reference>
<evidence type="ECO:0000313" key="4">
    <source>
        <dbReference type="Proteomes" id="UP000008810"/>
    </source>
</evidence>
<protein>
    <submittedName>
        <fullName evidence="2 3">Uncharacterized protein</fullName>
    </submittedName>
</protein>
<organism evidence="2">
    <name type="scientific">Brachypodium distachyon</name>
    <name type="common">Purple false brome</name>
    <name type="synonym">Trachynia distachya</name>
    <dbReference type="NCBI Taxonomy" id="15368"/>
    <lineage>
        <taxon>Eukaryota</taxon>
        <taxon>Viridiplantae</taxon>
        <taxon>Streptophyta</taxon>
        <taxon>Embryophyta</taxon>
        <taxon>Tracheophyta</taxon>
        <taxon>Spermatophyta</taxon>
        <taxon>Magnoliopsida</taxon>
        <taxon>Liliopsida</taxon>
        <taxon>Poales</taxon>
        <taxon>Poaceae</taxon>
        <taxon>BOP clade</taxon>
        <taxon>Pooideae</taxon>
        <taxon>Stipodae</taxon>
        <taxon>Brachypodieae</taxon>
        <taxon>Brachypodium</taxon>
    </lineage>
</organism>
<feature type="compositionally biased region" description="Gly residues" evidence="1">
    <location>
        <begin position="42"/>
        <end position="58"/>
    </location>
</feature>
<dbReference type="InParanoid" id="A0A2K2CUG5"/>
<proteinExistence type="predicted"/>
<evidence type="ECO:0000313" key="2">
    <source>
        <dbReference type="EMBL" id="PNT65668.1"/>
    </source>
</evidence>
<evidence type="ECO:0000256" key="1">
    <source>
        <dbReference type="SAM" id="MobiDB-lite"/>
    </source>
</evidence>
<gene>
    <name evidence="2" type="ORF">BRADI_3g00513v3</name>
</gene>
<reference evidence="2 3" key="1">
    <citation type="journal article" date="2010" name="Nature">
        <title>Genome sequencing and analysis of the model grass Brachypodium distachyon.</title>
        <authorList>
            <consortium name="International Brachypodium Initiative"/>
        </authorList>
    </citation>
    <scope>NUCLEOTIDE SEQUENCE [LARGE SCALE GENOMIC DNA]</scope>
    <source>
        <strain evidence="2 3">Bd21</strain>
    </source>
</reference>
<dbReference type="EMBL" id="CM000882">
    <property type="protein sequence ID" value="PNT65668.1"/>
    <property type="molecule type" value="Genomic_DNA"/>
</dbReference>
<dbReference type="AlphaFoldDB" id="A0A2K2CUG5"/>
<feature type="compositionally biased region" description="Gly residues" evidence="1">
    <location>
        <begin position="20"/>
        <end position="29"/>
    </location>
</feature>
<evidence type="ECO:0000313" key="3">
    <source>
        <dbReference type="EnsemblPlants" id="PNT65668"/>
    </source>
</evidence>
<feature type="region of interest" description="Disordered" evidence="1">
    <location>
        <begin position="1"/>
        <end position="73"/>
    </location>
</feature>
<accession>A0A2K2CUG5</accession>